<comment type="caution">
    <text evidence="1">The sequence shown here is derived from an EMBL/GenBank/DDBJ whole genome shotgun (WGS) entry which is preliminary data.</text>
</comment>
<sequence length="179" mass="19522">MDRLFRMGDYRRCLAHGRRLLKAGVLTPGERLRVLVLVERCRRATGSVRQICSARLRLVSAGMLRAAGRPQQAVDEAFRALQEAEPLSPLQVRAQLFLSRVAGATGRLVEALAFALAARVTAATCGMGWLERRASDLLALQLRAGGWTAVSELASALAAQGVDVYEYLDLADLISFARE</sequence>
<dbReference type="Proteomes" id="UP000732377">
    <property type="component" value="Unassembled WGS sequence"/>
</dbReference>
<evidence type="ECO:0000313" key="2">
    <source>
        <dbReference type="Proteomes" id="UP000732377"/>
    </source>
</evidence>
<accession>A0A953I6F2</accession>
<name>A0A953I6F2_SYMTR</name>
<protein>
    <submittedName>
        <fullName evidence="1">Uncharacterized protein</fullName>
    </submittedName>
</protein>
<dbReference type="EMBL" id="PIUK01000014">
    <property type="protein sequence ID" value="MBY6275133.1"/>
    <property type="molecule type" value="Genomic_DNA"/>
</dbReference>
<evidence type="ECO:0000313" key="1">
    <source>
        <dbReference type="EMBL" id="MBY6275133.1"/>
    </source>
</evidence>
<organism evidence="1 2">
    <name type="scientific">Symbiobacterium thermophilum</name>
    <dbReference type="NCBI Taxonomy" id="2734"/>
    <lineage>
        <taxon>Bacteria</taxon>
        <taxon>Bacillati</taxon>
        <taxon>Bacillota</taxon>
        <taxon>Clostridia</taxon>
        <taxon>Eubacteriales</taxon>
        <taxon>Symbiobacteriaceae</taxon>
        <taxon>Symbiobacterium</taxon>
    </lineage>
</organism>
<gene>
    <name evidence="1" type="ORF">CWE10_02800</name>
</gene>
<reference evidence="1" key="1">
    <citation type="submission" date="2017-11" db="EMBL/GenBank/DDBJ databases">
        <title>Three new genomes from thermophilic consortium.</title>
        <authorList>
            <person name="Quaggio R."/>
            <person name="Amgarten D."/>
            <person name="Setubal J.C."/>
        </authorList>
    </citation>
    <scope>NUCLEOTIDE SEQUENCE</scope>
    <source>
        <strain evidence="1">ZCTH01-B2</strain>
    </source>
</reference>
<proteinExistence type="predicted"/>
<dbReference type="AlphaFoldDB" id="A0A953I6F2"/>